<comment type="caution">
    <text evidence="2">The sequence shown here is derived from an EMBL/GenBank/DDBJ whole genome shotgun (WGS) entry which is preliminary data.</text>
</comment>
<dbReference type="InterPro" id="IPR025714">
    <property type="entry name" value="Methyltranfer_dom"/>
</dbReference>
<keyword evidence="3" id="KW-1185">Reference proteome</keyword>
<evidence type="ECO:0000313" key="2">
    <source>
        <dbReference type="EMBL" id="KAL3777954.1"/>
    </source>
</evidence>
<dbReference type="AlphaFoldDB" id="A0ABD3NPV2"/>
<dbReference type="Proteomes" id="UP001530400">
    <property type="component" value="Unassembled WGS sequence"/>
</dbReference>
<accession>A0ABD3NPV2</accession>
<evidence type="ECO:0000259" key="1">
    <source>
        <dbReference type="Pfam" id="PF13679"/>
    </source>
</evidence>
<proteinExistence type="predicted"/>
<dbReference type="EMBL" id="JALLPJ020001015">
    <property type="protein sequence ID" value="KAL3777954.1"/>
    <property type="molecule type" value="Genomic_DNA"/>
</dbReference>
<protein>
    <recommendedName>
        <fullName evidence="1">Methyltransferase domain-containing protein</fullName>
    </recommendedName>
</protein>
<dbReference type="PANTHER" id="PTHR36971:SF1">
    <property type="entry name" value="METHYLTRANSFERASE DOMAIN-CONTAINING PROTEIN"/>
    <property type="match status" value="1"/>
</dbReference>
<dbReference type="Pfam" id="PF13679">
    <property type="entry name" value="Methyltransf_32"/>
    <property type="match status" value="1"/>
</dbReference>
<dbReference type="PANTHER" id="PTHR36971">
    <property type="entry name" value="UNNAMED PRODUCT"/>
    <property type="match status" value="1"/>
</dbReference>
<sequence length="448" mass="50141">MISGFIVGRRSVGRSLAFAEIDVTDASIKIDHLSSSSRQTINVKFNRQTFQDGVSPLGQNVVSSSSKHLYDDNKLDDPFPTKKSSLPYGAKVELQLGICSQKLTEDDVSPNIQWDVVRWKIIQHPKDLAEQMASLEISHVDSDGPRGKQKGVLMGDGALSCSTYLKIRREQFDRVNREPRNDKPIHVKNKGTNANVAYTISSDEICHGGKHAKAKRAKVFASWILETFIGIPSIADTYCHPCTPSTEEEKEFHTNDASSLNKMHILDVAGGKGHLSLELVLQQMTARKYNSIHHYIASCTIIDPLVRKGDATMRNSRLQKAKCNNQRIPTPAITHLASYFTMDSFNRFDDTSNMLLLGLHPDQCTEDIINVALRSNTSFAVVPCCVYPDLFPNRHYWDNGLSKPMPVRTYDEFLKYLIQKDDGIKMTTLPIEGKNVVLYKVASIVTKA</sequence>
<organism evidence="2 3">
    <name type="scientific">Cyclotella atomus</name>
    <dbReference type="NCBI Taxonomy" id="382360"/>
    <lineage>
        <taxon>Eukaryota</taxon>
        <taxon>Sar</taxon>
        <taxon>Stramenopiles</taxon>
        <taxon>Ochrophyta</taxon>
        <taxon>Bacillariophyta</taxon>
        <taxon>Coscinodiscophyceae</taxon>
        <taxon>Thalassiosirophycidae</taxon>
        <taxon>Stephanodiscales</taxon>
        <taxon>Stephanodiscaceae</taxon>
        <taxon>Cyclotella</taxon>
    </lineage>
</organism>
<evidence type="ECO:0000313" key="3">
    <source>
        <dbReference type="Proteomes" id="UP001530400"/>
    </source>
</evidence>
<name>A0ABD3NPV2_9STRA</name>
<gene>
    <name evidence="2" type="ORF">ACHAWO_011770</name>
</gene>
<feature type="domain" description="Methyltransferase" evidence="1">
    <location>
        <begin position="258"/>
        <end position="385"/>
    </location>
</feature>
<reference evidence="2 3" key="1">
    <citation type="submission" date="2024-10" db="EMBL/GenBank/DDBJ databases">
        <title>Updated reference genomes for cyclostephanoid diatoms.</title>
        <authorList>
            <person name="Roberts W.R."/>
            <person name="Alverson A.J."/>
        </authorList>
    </citation>
    <scope>NUCLEOTIDE SEQUENCE [LARGE SCALE GENOMIC DNA]</scope>
    <source>
        <strain evidence="2 3">AJA010-31</strain>
    </source>
</reference>